<reference evidence="1" key="1">
    <citation type="submission" date="2022-07" db="EMBL/GenBank/DDBJ databases">
        <title>Phylogenomic reconstructions and comparative analyses of Kickxellomycotina fungi.</title>
        <authorList>
            <person name="Reynolds N.K."/>
            <person name="Stajich J.E."/>
            <person name="Barry K."/>
            <person name="Grigoriev I.V."/>
            <person name="Crous P."/>
            <person name="Smith M.E."/>
        </authorList>
    </citation>
    <scope>NUCLEOTIDE SEQUENCE</scope>
    <source>
        <strain evidence="1">NRRL 5244</strain>
    </source>
</reference>
<proteinExistence type="predicted"/>
<organism evidence="1 2">
    <name type="scientific">Linderina macrospora</name>
    <dbReference type="NCBI Taxonomy" id="4868"/>
    <lineage>
        <taxon>Eukaryota</taxon>
        <taxon>Fungi</taxon>
        <taxon>Fungi incertae sedis</taxon>
        <taxon>Zoopagomycota</taxon>
        <taxon>Kickxellomycotina</taxon>
        <taxon>Kickxellomycetes</taxon>
        <taxon>Kickxellales</taxon>
        <taxon>Kickxellaceae</taxon>
        <taxon>Linderina</taxon>
    </lineage>
</organism>
<dbReference type="Proteomes" id="UP001150603">
    <property type="component" value="Unassembled WGS sequence"/>
</dbReference>
<feature type="non-terminal residue" evidence="1">
    <location>
        <position position="205"/>
    </location>
</feature>
<accession>A0ACC1J4W8</accession>
<gene>
    <name evidence="1" type="ORF">FBU59_004763</name>
</gene>
<keyword evidence="2" id="KW-1185">Reference proteome</keyword>
<name>A0ACC1J4W8_9FUNG</name>
<sequence length="205" mass="22060">MSEANMPGADALPDSKAAVEWANRVAWGYDFCLCGVCTQQIEKGKVCPECVATYANKTAGANMVCCDICAVWVHTGCDQNLTPHVYDALITLEDAPYVCPTCCMMGSGNESTAVAVASVDSELVGLPACLREAVKIETMSPMHIDKDTPAEPHVTSFASPVAAVPHEPETEVANMLLSLTQSDVRFDRDRFDIDSLESQFCNQDS</sequence>
<evidence type="ECO:0000313" key="1">
    <source>
        <dbReference type="EMBL" id="KAJ1937391.1"/>
    </source>
</evidence>
<protein>
    <submittedName>
        <fullName evidence="1">Uncharacterized protein</fullName>
    </submittedName>
</protein>
<evidence type="ECO:0000313" key="2">
    <source>
        <dbReference type="Proteomes" id="UP001150603"/>
    </source>
</evidence>
<comment type="caution">
    <text evidence="1">The sequence shown here is derived from an EMBL/GenBank/DDBJ whole genome shotgun (WGS) entry which is preliminary data.</text>
</comment>
<dbReference type="EMBL" id="JANBPW010003534">
    <property type="protein sequence ID" value="KAJ1937391.1"/>
    <property type="molecule type" value="Genomic_DNA"/>
</dbReference>